<evidence type="ECO:0000256" key="1">
    <source>
        <dbReference type="ARBA" id="ARBA00003572"/>
    </source>
</evidence>
<dbReference type="PANTHER" id="PTHR22749">
    <property type="entry name" value="RIBOFLAVIN KINASE/FMN ADENYLYLTRANSFERASE"/>
    <property type="match status" value="1"/>
</dbReference>
<proteinExistence type="inferred from homology"/>
<evidence type="ECO:0000256" key="6">
    <source>
        <dbReference type="ARBA" id="ARBA00022630"/>
    </source>
</evidence>
<evidence type="ECO:0000256" key="11">
    <source>
        <dbReference type="ARBA" id="ARBA00029960"/>
    </source>
</evidence>
<name>A0A9P8P3K8_9ASCO</name>
<dbReference type="GO" id="GO:0008531">
    <property type="term" value="F:riboflavin kinase activity"/>
    <property type="evidence" value="ECO:0007669"/>
    <property type="project" value="UniProtKB-EC"/>
</dbReference>
<protein>
    <recommendedName>
        <fullName evidence="5">Riboflavin kinase</fullName>
        <ecNumber evidence="4">2.7.1.26</ecNumber>
    </recommendedName>
    <alternativeName>
        <fullName evidence="11">Flavin mononucleotide kinase 1</fullName>
    </alternativeName>
</protein>
<dbReference type="OrthoDB" id="276388at2759"/>
<reference evidence="15" key="2">
    <citation type="submission" date="2021-01" db="EMBL/GenBank/DDBJ databases">
        <authorList>
            <person name="Schikora-Tamarit M.A."/>
        </authorList>
    </citation>
    <scope>NUCLEOTIDE SEQUENCE</scope>
    <source>
        <strain evidence="15">CBS6075</strain>
    </source>
</reference>
<feature type="region of interest" description="Disordered" evidence="12">
    <location>
        <begin position="229"/>
        <end position="277"/>
    </location>
</feature>
<evidence type="ECO:0000256" key="7">
    <source>
        <dbReference type="ARBA" id="ARBA00022643"/>
    </source>
</evidence>
<keyword evidence="9" id="KW-0547">Nucleotide-binding</keyword>
<dbReference type="InterPro" id="IPR023468">
    <property type="entry name" value="Riboflavin_kinase"/>
</dbReference>
<dbReference type="Pfam" id="PF01687">
    <property type="entry name" value="Flavokinase"/>
    <property type="match status" value="1"/>
</dbReference>
<keyword evidence="13" id="KW-0472">Membrane</keyword>
<dbReference type="AlphaFoldDB" id="A0A9P8P3K8"/>
<evidence type="ECO:0000256" key="13">
    <source>
        <dbReference type="SAM" id="Phobius"/>
    </source>
</evidence>
<accession>A0A9P8P3K8</accession>
<reference evidence="15" key="1">
    <citation type="journal article" date="2021" name="Open Biol.">
        <title>Shared evolutionary footprints suggest mitochondrial oxidative damage underlies multiple complex I losses in fungi.</title>
        <authorList>
            <person name="Schikora-Tamarit M.A."/>
            <person name="Marcet-Houben M."/>
            <person name="Nosek J."/>
            <person name="Gabaldon T."/>
        </authorList>
    </citation>
    <scope>NUCLEOTIDE SEQUENCE</scope>
    <source>
        <strain evidence="15">CBS6075</strain>
    </source>
</reference>
<dbReference type="InterPro" id="IPR015865">
    <property type="entry name" value="Riboflavin_kinase_bac/euk"/>
</dbReference>
<dbReference type="SUPFAM" id="SSF82114">
    <property type="entry name" value="Riboflavin kinase-like"/>
    <property type="match status" value="1"/>
</dbReference>
<evidence type="ECO:0000256" key="9">
    <source>
        <dbReference type="ARBA" id="ARBA00022741"/>
    </source>
</evidence>
<dbReference type="EC" id="2.7.1.26" evidence="4"/>
<keyword evidence="8" id="KW-0808">Transferase</keyword>
<dbReference type="GeneID" id="70236528"/>
<organism evidence="15 16">
    <name type="scientific">Ogataea philodendri</name>
    <dbReference type="NCBI Taxonomy" id="1378263"/>
    <lineage>
        <taxon>Eukaryota</taxon>
        <taxon>Fungi</taxon>
        <taxon>Dikarya</taxon>
        <taxon>Ascomycota</taxon>
        <taxon>Saccharomycotina</taxon>
        <taxon>Pichiomycetes</taxon>
        <taxon>Pichiales</taxon>
        <taxon>Pichiaceae</taxon>
        <taxon>Ogataea</taxon>
    </lineage>
</organism>
<dbReference type="InterPro" id="IPR023465">
    <property type="entry name" value="Riboflavin_kinase_dom_sf"/>
</dbReference>
<keyword evidence="6" id="KW-0285">Flavoprotein</keyword>
<keyword evidence="13" id="KW-0812">Transmembrane</keyword>
<dbReference type="SMART" id="SM00904">
    <property type="entry name" value="Flavokinase"/>
    <property type="match status" value="1"/>
</dbReference>
<gene>
    <name evidence="15" type="ORF">OGAPHI_004563</name>
</gene>
<comment type="similarity">
    <text evidence="3">Belongs to the flavokinase family.</text>
</comment>
<dbReference type="EMBL" id="JAEUBE010000327">
    <property type="protein sequence ID" value="KAH3664212.1"/>
    <property type="molecule type" value="Genomic_DNA"/>
</dbReference>
<comment type="pathway">
    <text evidence="2">Cofactor biosynthesis; FMN biosynthesis; FMN from riboflavin (ATP route): step 1/1.</text>
</comment>
<dbReference type="Gene3D" id="2.40.30.30">
    <property type="entry name" value="Riboflavin kinase-like"/>
    <property type="match status" value="1"/>
</dbReference>
<feature type="domain" description="Riboflavin kinase" evidence="14">
    <location>
        <begin position="22"/>
        <end position="172"/>
    </location>
</feature>
<evidence type="ECO:0000256" key="3">
    <source>
        <dbReference type="ARBA" id="ARBA00010108"/>
    </source>
</evidence>
<comment type="caution">
    <text evidence="15">The sequence shown here is derived from an EMBL/GenBank/DDBJ whole genome shotgun (WGS) entry which is preliminary data.</text>
</comment>
<feature type="compositionally biased region" description="Basic and acidic residues" evidence="12">
    <location>
        <begin position="234"/>
        <end position="260"/>
    </location>
</feature>
<evidence type="ECO:0000313" key="16">
    <source>
        <dbReference type="Proteomes" id="UP000769157"/>
    </source>
</evidence>
<sequence>MSRPKIPATVQPPFPIVIRNTTVVAGFGRGSSEMGIPTANVPVDQEPELNSLDTGVYFGYVRLIKPSTVRETHKVARHDGKSEVDFTYGEFLRPVDLQVLPMVMSLGWNPFFKNSKKACELHILHEFKSDFYGCKLNFNILGYVRPELDYVSMEALIKDIQLDIATAKEYLETEDKRVDGHGEHFAEPERVEHVQHEVCAEDDERGRHDKTRVVARVVQVPCQAVDLVPAPADSGKEEGPDQHHVVDELDPRRHELREVDGEPPDVQKRRRHLKQQEDRTVVMDHLSADSRQEHRAGHHAVHQEPDPEVFQIPQRHERVPDKVVHVGSFQKLVQILLQGGQVRLDADLVLPFELVPHLSELGLRTRSRLDVVHDVHVQVRQNHNRVLVSVLSVVNDVSKDHTGVRRRDLDGGLYTVEPVWTNVLGRWLVHHLQVAQRGKLQTQVAQRAGGLVNKQNVQRHVELVHLNVCLSINRVREPGQLLDLLQSRRKVLLDDRVARSKSQVLLVNVLDLVLGAQLSEHNSVVNLFRIVLQIGQLLVLLLLGLQCKLLLVSLLSVVQERLVNQ</sequence>
<keyword evidence="7" id="KW-0288">FMN</keyword>
<evidence type="ECO:0000256" key="10">
    <source>
        <dbReference type="ARBA" id="ARBA00022840"/>
    </source>
</evidence>
<evidence type="ECO:0000313" key="15">
    <source>
        <dbReference type="EMBL" id="KAH3664212.1"/>
    </source>
</evidence>
<evidence type="ECO:0000256" key="2">
    <source>
        <dbReference type="ARBA" id="ARBA00005201"/>
    </source>
</evidence>
<comment type="function">
    <text evidence="1">Catalyzes the phosphorylation of riboflavin (vitamin B2) to form flavin mononucleotide (FMN) coenzyme.</text>
</comment>
<dbReference type="GO" id="GO:0009231">
    <property type="term" value="P:riboflavin biosynthetic process"/>
    <property type="evidence" value="ECO:0007669"/>
    <property type="project" value="InterPro"/>
</dbReference>
<dbReference type="GO" id="GO:0009398">
    <property type="term" value="P:FMN biosynthetic process"/>
    <property type="evidence" value="ECO:0007669"/>
    <property type="project" value="TreeGrafter"/>
</dbReference>
<dbReference type="GO" id="GO:0005739">
    <property type="term" value="C:mitochondrion"/>
    <property type="evidence" value="ECO:0007669"/>
    <property type="project" value="TreeGrafter"/>
</dbReference>
<keyword evidence="16" id="KW-1185">Reference proteome</keyword>
<evidence type="ECO:0000256" key="12">
    <source>
        <dbReference type="SAM" id="MobiDB-lite"/>
    </source>
</evidence>
<dbReference type="Proteomes" id="UP000769157">
    <property type="component" value="Unassembled WGS sequence"/>
</dbReference>
<evidence type="ECO:0000256" key="8">
    <source>
        <dbReference type="ARBA" id="ARBA00022679"/>
    </source>
</evidence>
<keyword evidence="10" id="KW-0067">ATP-binding</keyword>
<feature type="transmembrane region" description="Helical" evidence="13">
    <location>
        <begin position="537"/>
        <end position="558"/>
    </location>
</feature>
<dbReference type="RefSeq" id="XP_046060484.1">
    <property type="nucleotide sequence ID" value="XM_046205655.1"/>
</dbReference>
<dbReference type="PANTHER" id="PTHR22749:SF6">
    <property type="entry name" value="RIBOFLAVIN KINASE"/>
    <property type="match status" value="1"/>
</dbReference>
<evidence type="ECO:0000259" key="14">
    <source>
        <dbReference type="SMART" id="SM00904"/>
    </source>
</evidence>
<evidence type="ECO:0000256" key="5">
    <source>
        <dbReference type="ARBA" id="ARBA00017394"/>
    </source>
</evidence>
<keyword evidence="13" id="KW-1133">Transmembrane helix</keyword>
<dbReference type="GO" id="GO:0005524">
    <property type="term" value="F:ATP binding"/>
    <property type="evidence" value="ECO:0007669"/>
    <property type="project" value="UniProtKB-KW"/>
</dbReference>
<evidence type="ECO:0000256" key="4">
    <source>
        <dbReference type="ARBA" id="ARBA00012105"/>
    </source>
</evidence>